<protein>
    <submittedName>
        <fullName evidence="6">DegT/DnrJ/EryC1/StrS family aminotransferase</fullName>
    </submittedName>
</protein>
<dbReference type="AlphaFoldDB" id="A0A2W2DPM9"/>
<dbReference type="InterPro" id="IPR015421">
    <property type="entry name" value="PyrdxlP-dep_Trfase_major"/>
</dbReference>
<dbReference type="GO" id="GO:0000271">
    <property type="term" value="P:polysaccharide biosynthetic process"/>
    <property type="evidence" value="ECO:0007669"/>
    <property type="project" value="TreeGrafter"/>
</dbReference>
<dbReference type="SUPFAM" id="SSF53383">
    <property type="entry name" value="PLP-dependent transferases"/>
    <property type="match status" value="1"/>
</dbReference>
<dbReference type="GO" id="GO:0030170">
    <property type="term" value="F:pyridoxal phosphate binding"/>
    <property type="evidence" value="ECO:0007669"/>
    <property type="project" value="TreeGrafter"/>
</dbReference>
<reference evidence="6 7" key="1">
    <citation type="submission" date="2018-01" db="EMBL/GenBank/DDBJ databases">
        <title>Draft genome sequence of Nonomuraea sp. KC333.</title>
        <authorList>
            <person name="Sahin N."/>
            <person name="Saygin H."/>
            <person name="Ay H."/>
        </authorList>
    </citation>
    <scope>NUCLEOTIDE SEQUENCE [LARGE SCALE GENOMIC DNA]</scope>
    <source>
        <strain evidence="6 7">KC333</strain>
    </source>
</reference>
<gene>
    <name evidence="6" type="ORF">C1J01_46960</name>
</gene>
<evidence type="ECO:0000256" key="2">
    <source>
        <dbReference type="PIRSR" id="PIRSR000390-1"/>
    </source>
</evidence>
<feature type="region of interest" description="Disordered" evidence="5">
    <location>
        <begin position="280"/>
        <end position="337"/>
    </location>
</feature>
<evidence type="ECO:0000256" key="3">
    <source>
        <dbReference type="PIRSR" id="PIRSR000390-2"/>
    </source>
</evidence>
<dbReference type="OrthoDB" id="9804264at2"/>
<dbReference type="PANTHER" id="PTHR30244:SF34">
    <property type="entry name" value="DTDP-4-AMINO-4,6-DIDEOXYGALACTOSE TRANSAMINASE"/>
    <property type="match status" value="1"/>
</dbReference>
<organism evidence="6 7">
    <name type="scientific">Nonomuraea aridisoli</name>
    <dbReference type="NCBI Taxonomy" id="2070368"/>
    <lineage>
        <taxon>Bacteria</taxon>
        <taxon>Bacillati</taxon>
        <taxon>Actinomycetota</taxon>
        <taxon>Actinomycetes</taxon>
        <taxon>Streptosporangiales</taxon>
        <taxon>Streptosporangiaceae</taxon>
        <taxon>Nonomuraea</taxon>
    </lineage>
</organism>
<keyword evidence="6" id="KW-0808">Transferase</keyword>
<keyword evidence="7" id="KW-1185">Reference proteome</keyword>
<dbReference type="Proteomes" id="UP000249304">
    <property type="component" value="Unassembled WGS sequence"/>
</dbReference>
<dbReference type="GO" id="GO:0008483">
    <property type="term" value="F:transaminase activity"/>
    <property type="evidence" value="ECO:0007669"/>
    <property type="project" value="UniProtKB-KW"/>
</dbReference>
<evidence type="ECO:0000256" key="5">
    <source>
        <dbReference type="SAM" id="MobiDB-lite"/>
    </source>
</evidence>
<dbReference type="Gene3D" id="3.40.640.10">
    <property type="entry name" value="Type I PLP-dependent aspartate aminotransferase-like (Major domain)"/>
    <property type="match status" value="1"/>
</dbReference>
<evidence type="ECO:0000256" key="4">
    <source>
        <dbReference type="RuleBase" id="RU004508"/>
    </source>
</evidence>
<dbReference type="RefSeq" id="WP_111185544.1">
    <property type="nucleotide sequence ID" value="NZ_POUD01000475.1"/>
</dbReference>
<dbReference type="InterPro" id="IPR015424">
    <property type="entry name" value="PyrdxlP-dep_Trfase"/>
</dbReference>
<evidence type="ECO:0000313" key="7">
    <source>
        <dbReference type="Proteomes" id="UP000249304"/>
    </source>
</evidence>
<accession>A0A2W2DPM9</accession>
<feature type="active site" description="Proton acceptor" evidence="2">
    <location>
        <position position="197"/>
    </location>
</feature>
<comment type="similarity">
    <text evidence="4">Belongs to the DegT/DnrJ/EryC1 family.</text>
</comment>
<evidence type="ECO:0000256" key="1">
    <source>
        <dbReference type="ARBA" id="ARBA00001933"/>
    </source>
</evidence>
<comment type="caution">
    <text evidence="6">The sequence shown here is derived from an EMBL/GenBank/DDBJ whole genome shotgun (WGS) entry which is preliminary data.</text>
</comment>
<comment type="cofactor">
    <cofactor evidence="1">
        <name>pyridoxal 5'-phosphate</name>
        <dbReference type="ChEBI" id="CHEBI:597326"/>
    </cofactor>
</comment>
<feature type="region of interest" description="Disordered" evidence="5">
    <location>
        <begin position="1"/>
        <end position="23"/>
    </location>
</feature>
<evidence type="ECO:0000313" key="6">
    <source>
        <dbReference type="EMBL" id="PZG02900.1"/>
    </source>
</evidence>
<keyword evidence="6" id="KW-0032">Aminotransferase</keyword>
<keyword evidence="3 4" id="KW-0663">Pyridoxal phosphate</keyword>
<sequence>MTLAIHGGTPVRTAPWPSWPPPLDDAQRERVTAVLDSGLWGATQGGTACAELADSFARRSGVPYGVTVGNATLGLFAALRGLGVGRGDEVIVPAYTFVASATAVLLTGATPVITDVDPADLHLSAEAAEAAVTGRTAAIMPVHLAGSPADMDALNALAARHGLAVVEDAAQAHGATYRDRPVGGLGDAGVYSFQASKAMTAGEGGLVVCRDEEVHEAVWSVCNLGRRRGGEWYGHPGLGWNLRLTEIQAALLLPWLDRLDAEIDRRNAFCAAVERELTTIPWPGTPPSASRTSDRETGLVTETPPEDRRETGRGVTTVPPEAGSAAGGPVTVVPQPEGTTRDSRHLLMLRVHAPFDRSFVLAAMAAEGVPLDGGYPPLGGMAALVEAGARVEPCPAAEAAARDVLWVRQSMLMDDPSNAAHIAEALTKVLAHAP</sequence>
<proteinExistence type="inferred from homology"/>
<dbReference type="Gene3D" id="3.90.1150.10">
    <property type="entry name" value="Aspartate Aminotransferase, domain 1"/>
    <property type="match status" value="1"/>
</dbReference>
<dbReference type="EMBL" id="POUD01000475">
    <property type="protein sequence ID" value="PZG02900.1"/>
    <property type="molecule type" value="Genomic_DNA"/>
</dbReference>
<dbReference type="Pfam" id="PF01041">
    <property type="entry name" value="DegT_DnrJ_EryC1"/>
    <property type="match status" value="1"/>
</dbReference>
<name>A0A2W2DPM9_9ACTN</name>
<dbReference type="PANTHER" id="PTHR30244">
    <property type="entry name" value="TRANSAMINASE"/>
    <property type="match status" value="1"/>
</dbReference>
<feature type="modified residue" description="N6-(pyridoxal phosphate)lysine" evidence="3">
    <location>
        <position position="197"/>
    </location>
</feature>
<dbReference type="PIRSF" id="PIRSF000390">
    <property type="entry name" value="PLP_StrS"/>
    <property type="match status" value="1"/>
</dbReference>
<dbReference type="CDD" id="cd00616">
    <property type="entry name" value="AHBA_syn"/>
    <property type="match status" value="1"/>
</dbReference>
<dbReference type="InterPro" id="IPR000653">
    <property type="entry name" value="DegT/StrS_aminotransferase"/>
</dbReference>
<dbReference type="InterPro" id="IPR015422">
    <property type="entry name" value="PyrdxlP-dep_Trfase_small"/>
</dbReference>